<proteinExistence type="predicted"/>
<dbReference type="Proteomes" id="UP001501243">
    <property type="component" value="Unassembled WGS sequence"/>
</dbReference>
<keyword evidence="2" id="KW-1185">Reference proteome</keyword>
<reference evidence="2" key="1">
    <citation type="journal article" date="2019" name="Int. J. Syst. Evol. Microbiol.">
        <title>The Global Catalogue of Microorganisms (GCM) 10K type strain sequencing project: providing services to taxonomists for standard genome sequencing and annotation.</title>
        <authorList>
            <consortium name="The Broad Institute Genomics Platform"/>
            <consortium name="The Broad Institute Genome Sequencing Center for Infectious Disease"/>
            <person name="Wu L."/>
            <person name="Ma J."/>
        </authorList>
    </citation>
    <scope>NUCLEOTIDE SEQUENCE [LARGE SCALE GENOMIC DNA]</scope>
    <source>
        <strain evidence="2">JCM 17841</strain>
    </source>
</reference>
<gene>
    <name evidence="1" type="ORF">GCM10023172_04590</name>
</gene>
<comment type="caution">
    <text evidence="1">The sequence shown here is derived from an EMBL/GenBank/DDBJ whole genome shotgun (WGS) entry which is preliminary data.</text>
</comment>
<evidence type="ECO:0008006" key="3">
    <source>
        <dbReference type="Google" id="ProtNLM"/>
    </source>
</evidence>
<accession>A0ABP8PY44</accession>
<evidence type="ECO:0000313" key="1">
    <source>
        <dbReference type="EMBL" id="GAA4494456.1"/>
    </source>
</evidence>
<protein>
    <recommendedName>
        <fullName evidence="3">Outer membrane protein beta-barrel domain-containing protein</fullName>
    </recommendedName>
</protein>
<sequence>MLLAGAGQAAAQGTEHLRHPVALAPELQAAVVLSEGNYAYFSVGGRRETEDFAGRRLALGLDYLNLTVGYEHNWNPQWSWGATLRYAREPATFYNRSAVVPGLLLRHRAALGPVQFGQRLGLEYAFGDEPYNASPFPTTSVYSRTLLRLRLDVEKVIRLGSQPNGLALRPRVSFEPALFLRLQKAELDADKRTVDFTSLRGEIGVQAGPRITLTPWVGIQTNYSSLVVQLDKNGVPTSNGKLNTSTPVVGLDLRYTFLSNQPSADWQQLPTQN</sequence>
<name>A0ABP8PY44_9BACT</name>
<organism evidence="1 2">
    <name type="scientific">Hymenobacter ginsengisoli</name>
    <dbReference type="NCBI Taxonomy" id="1051626"/>
    <lineage>
        <taxon>Bacteria</taxon>
        <taxon>Pseudomonadati</taxon>
        <taxon>Bacteroidota</taxon>
        <taxon>Cytophagia</taxon>
        <taxon>Cytophagales</taxon>
        <taxon>Hymenobacteraceae</taxon>
        <taxon>Hymenobacter</taxon>
    </lineage>
</organism>
<evidence type="ECO:0000313" key="2">
    <source>
        <dbReference type="Proteomes" id="UP001501243"/>
    </source>
</evidence>
<dbReference type="EMBL" id="BAABGQ010000003">
    <property type="protein sequence ID" value="GAA4494456.1"/>
    <property type="molecule type" value="Genomic_DNA"/>
</dbReference>